<reference evidence="2" key="1">
    <citation type="journal article" date="2020" name="Stud. Mycol.">
        <title>101 Dothideomycetes genomes: a test case for predicting lifestyles and emergence of pathogens.</title>
        <authorList>
            <person name="Haridas S."/>
            <person name="Albert R."/>
            <person name="Binder M."/>
            <person name="Bloem J."/>
            <person name="Labutti K."/>
            <person name="Salamov A."/>
            <person name="Andreopoulos B."/>
            <person name="Baker S."/>
            <person name="Barry K."/>
            <person name="Bills G."/>
            <person name="Bluhm B."/>
            <person name="Cannon C."/>
            <person name="Castanera R."/>
            <person name="Culley D."/>
            <person name="Daum C."/>
            <person name="Ezra D."/>
            <person name="Gonzalez J."/>
            <person name="Henrissat B."/>
            <person name="Kuo A."/>
            <person name="Liang C."/>
            <person name="Lipzen A."/>
            <person name="Lutzoni F."/>
            <person name="Magnuson J."/>
            <person name="Mondo S."/>
            <person name="Nolan M."/>
            <person name="Ohm R."/>
            <person name="Pangilinan J."/>
            <person name="Park H.-J."/>
            <person name="Ramirez L."/>
            <person name="Alfaro M."/>
            <person name="Sun H."/>
            <person name="Tritt A."/>
            <person name="Yoshinaga Y."/>
            <person name="Zwiers L.-H."/>
            <person name="Turgeon B."/>
            <person name="Goodwin S."/>
            <person name="Spatafora J."/>
            <person name="Crous P."/>
            <person name="Grigoriev I."/>
        </authorList>
    </citation>
    <scope>NUCLEOTIDE SEQUENCE</scope>
    <source>
        <strain evidence="2">CBS 101060</strain>
    </source>
</reference>
<evidence type="ECO:0000313" key="2">
    <source>
        <dbReference type="EMBL" id="KAF2835473.1"/>
    </source>
</evidence>
<dbReference type="Pfam" id="PF07724">
    <property type="entry name" value="AAA_2"/>
    <property type="match status" value="1"/>
</dbReference>
<dbReference type="PRINTS" id="PR00300">
    <property type="entry name" value="CLPPROTEASEA"/>
</dbReference>
<dbReference type="GO" id="GO:0005524">
    <property type="term" value="F:ATP binding"/>
    <property type="evidence" value="ECO:0007669"/>
    <property type="project" value="InterPro"/>
</dbReference>
<comment type="caution">
    <text evidence="2">The sequence shown here is derived from an EMBL/GenBank/DDBJ whole genome shotgun (WGS) entry which is preliminary data.</text>
</comment>
<accession>A0A9P4S5M2</accession>
<dbReference type="OrthoDB" id="47330at2759"/>
<sequence>MARQIGDILNVDTTVVDCAQMRNDWDLFGAHNGYQRSEEGSQLNNFLATNSGLRSVVFLDEFDKTSQKIRNSLLLLCDTGDYYDMRTNTPIDCSMTILIVVTNLGDAAINAFYDKEIEPKNDTEKSHVSLLPLQEEIGKVFTRKFGFADEIRKPIDLRPEVKRLIGNSYLYICDDEAITKKLAKDRYCRELNARSLFHAVNNLSRDFLRVYCSSNETLTEEMNTQGLMQFVMEVKMIRGGFETIVINRAGITNVAIEDDCPGAVGNNI</sequence>
<dbReference type="Gene3D" id="3.40.50.300">
    <property type="entry name" value="P-loop containing nucleotide triphosphate hydrolases"/>
    <property type="match status" value="1"/>
</dbReference>
<dbReference type="InterPro" id="IPR027417">
    <property type="entry name" value="P-loop_NTPase"/>
</dbReference>
<dbReference type="SUPFAM" id="SSF52540">
    <property type="entry name" value="P-loop containing nucleoside triphosphate hydrolases"/>
    <property type="match status" value="1"/>
</dbReference>
<dbReference type="AlphaFoldDB" id="A0A9P4S5M2"/>
<organism evidence="2 3">
    <name type="scientific">Patellaria atrata CBS 101060</name>
    <dbReference type="NCBI Taxonomy" id="1346257"/>
    <lineage>
        <taxon>Eukaryota</taxon>
        <taxon>Fungi</taxon>
        <taxon>Dikarya</taxon>
        <taxon>Ascomycota</taxon>
        <taxon>Pezizomycotina</taxon>
        <taxon>Dothideomycetes</taxon>
        <taxon>Dothideomycetes incertae sedis</taxon>
        <taxon>Patellariales</taxon>
        <taxon>Patellariaceae</taxon>
        <taxon>Patellaria</taxon>
    </lineage>
</organism>
<evidence type="ECO:0000259" key="1">
    <source>
        <dbReference type="Pfam" id="PF07724"/>
    </source>
</evidence>
<dbReference type="InterPro" id="IPR003959">
    <property type="entry name" value="ATPase_AAA_core"/>
</dbReference>
<dbReference type="InterPro" id="IPR001270">
    <property type="entry name" value="ClpA/B"/>
</dbReference>
<proteinExistence type="predicted"/>
<evidence type="ECO:0000313" key="3">
    <source>
        <dbReference type="Proteomes" id="UP000799429"/>
    </source>
</evidence>
<keyword evidence="3" id="KW-1185">Reference proteome</keyword>
<gene>
    <name evidence="2" type="ORF">M501DRAFT_1019751</name>
</gene>
<name>A0A9P4S5M2_9PEZI</name>
<dbReference type="GO" id="GO:0016887">
    <property type="term" value="F:ATP hydrolysis activity"/>
    <property type="evidence" value="ECO:0007669"/>
    <property type="project" value="InterPro"/>
</dbReference>
<feature type="domain" description="ATPase AAA-type core" evidence="1">
    <location>
        <begin position="27"/>
        <end position="120"/>
    </location>
</feature>
<dbReference type="Proteomes" id="UP000799429">
    <property type="component" value="Unassembled WGS sequence"/>
</dbReference>
<dbReference type="EMBL" id="MU006108">
    <property type="protein sequence ID" value="KAF2835473.1"/>
    <property type="molecule type" value="Genomic_DNA"/>
</dbReference>
<protein>
    <recommendedName>
        <fullName evidence="1">ATPase AAA-type core domain-containing protein</fullName>
    </recommendedName>
</protein>